<dbReference type="PANTHER" id="PTHR30363">
    <property type="entry name" value="HTH-TYPE TRANSCRIPTIONAL REGULATOR SRLR-RELATED"/>
    <property type="match status" value="1"/>
</dbReference>
<evidence type="ECO:0000256" key="1">
    <source>
        <dbReference type="ARBA" id="ARBA00023015"/>
    </source>
</evidence>
<dbReference type="InterPro" id="IPR001034">
    <property type="entry name" value="DeoR_HTH"/>
</dbReference>
<gene>
    <name evidence="4" type="ORF">SAMN07250955_10944</name>
</gene>
<dbReference type="Gene3D" id="1.10.10.10">
    <property type="entry name" value="Winged helix-like DNA-binding domain superfamily/Winged helix DNA-binding domain"/>
    <property type="match status" value="1"/>
</dbReference>
<dbReference type="SUPFAM" id="SSF46785">
    <property type="entry name" value="Winged helix' DNA-binding domain"/>
    <property type="match status" value="1"/>
</dbReference>
<dbReference type="PROSITE" id="PS51000">
    <property type="entry name" value="HTH_DEOR_2"/>
    <property type="match status" value="1"/>
</dbReference>
<keyword evidence="5" id="KW-1185">Reference proteome</keyword>
<keyword evidence="2" id="KW-0804">Transcription</keyword>
<reference evidence="4 5" key="1">
    <citation type="submission" date="2017-06" db="EMBL/GenBank/DDBJ databases">
        <authorList>
            <person name="Kim H.J."/>
            <person name="Triplett B.A."/>
        </authorList>
    </citation>
    <scope>NUCLEOTIDE SEQUENCE [LARGE SCALE GENOMIC DNA]</scope>
    <source>
        <strain evidence="4 5">B29T1</strain>
    </source>
</reference>
<organism evidence="4 5">
    <name type="scientific">Arboricoccus pini</name>
    <dbReference type="NCBI Taxonomy" id="1963835"/>
    <lineage>
        <taxon>Bacteria</taxon>
        <taxon>Pseudomonadati</taxon>
        <taxon>Pseudomonadota</taxon>
        <taxon>Alphaproteobacteria</taxon>
        <taxon>Geminicoccales</taxon>
        <taxon>Geminicoccaceae</taxon>
        <taxon>Arboricoccus</taxon>
    </lineage>
</organism>
<dbReference type="SMART" id="SM00420">
    <property type="entry name" value="HTH_DEOR"/>
    <property type="match status" value="1"/>
</dbReference>
<dbReference type="RefSeq" id="WP_088561986.1">
    <property type="nucleotide sequence ID" value="NZ_FYEH01000009.1"/>
</dbReference>
<dbReference type="Pfam" id="PF08220">
    <property type="entry name" value="HTH_DeoR"/>
    <property type="match status" value="1"/>
</dbReference>
<dbReference type="InterPro" id="IPR036388">
    <property type="entry name" value="WH-like_DNA-bd_sf"/>
</dbReference>
<dbReference type="GO" id="GO:0003700">
    <property type="term" value="F:DNA-binding transcription factor activity"/>
    <property type="evidence" value="ECO:0007669"/>
    <property type="project" value="InterPro"/>
</dbReference>
<dbReference type="InterPro" id="IPR050313">
    <property type="entry name" value="Carb_Metab_HTH_regulators"/>
</dbReference>
<dbReference type="OrthoDB" id="31600at2"/>
<dbReference type="EMBL" id="FYEH01000009">
    <property type="protein sequence ID" value="SNB72168.1"/>
    <property type="molecule type" value="Genomic_DNA"/>
</dbReference>
<accession>A0A212RIA6</accession>
<sequence>MLNGTRSATLQRRLKIVDLIRRHDAMRVEDLSLMFGVSAVTIRSDLAYLDDQGLVRRGFGKAQAPSDFPARQTGLSRQESEPLLADCASLILSAQQVFLGPGDLPLQLLPFLRQQTGLAVLLARIDAVMLARQCLEGAIHVVGGAILDDGVTLGGPQAEAHLTGQILDMAVLEVAGLSPAGVLFKSPETRDLALVACSRAGRRIGLLAATAPVDAGRDQVLDLDSFDDLLLPPSAQPALLDVAASHGFRAEEWSGGSVLVRRHPQREGLEPGR</sequence>
<dbReference type="InterPro" id="IPR036390">
    <property type="entry name" value="WH_DNA-bd_sf"/>
</dbReference>
<name>A0A212RIA6_9PROT</name>
<keyword evidence="1" id="KW-0805">Transcription regulation</keyword>
<dbReference type="PANTHER" id="PTHR30363:SF44">
    <property type="entry name" value="AGA OPERON TRANSCRIPTIONAL REPRESSOR-RELATED"/>
    <property type="match status" value="1"/>
</dbReference>
<evidence type="ECO:0000313" key="4">
    <source>
        <dbReference type="EMBL" id="SNB72168.1"/>
    </source>
</evidence>
<dbReference type="AlphaFoldDB" id="A0A212RIA6"/>
<dbReference type="Proteomes" id="UP000197065">
    <property type="component" value="Unassembled WGS sequence"/>
</dbReference>
<evidence type="ECO:0000256" key="2">
    <source>
        <dbReference type="ARBA" id="ARBA00023163"/>
    </source>
</evidence>
<evidence type="ECO:0000313" key="5">
    <source>
        <dbReference type="Proteomes" id="UP000197065"/>
    </source>
</evidence>
<feature type="domain" description="HTH deoR-type" evidence="3">
    <location>
        <begin position="9"/>
        <end position="64"/>
    </location>
</feature>
<protein>
    <submittedName>
        <fullName evidence="4">Transcriptional regulator, DeoR family</fullName>
    </submittedName>
</protein>
<proteinExistence type="predicted"/>
<evidence type="ECO:0000259" key="3">
    <source>
        <dbReference type="PROSITE" id="PS51000"/>
    </source>
</evidence>